<protein>
    <submittedName>
        <fullName evidence="1">Putative transposase</fullName>
    </submittedName>
</protein>
<dbReference type="Proteomes" id="UP000007575">
    <property type="component" value="Plasmid P2"/>
</dbReference>
<gene>
    <name evidence="1" type="ordered locus">DGo_PB0342</name>
</gene>
<geneLocation type="plasmid" evidence="1 2">
    <name>P2</name>
</geneLocation>
<organism evidence="1 2">
    <name type="scientific">Deinococcus gobiensis (strain DSM 21396 / JCM 16679 / CGMCC 1.7299 / I-0)</name>
    <dbReference type="NCBI Taxonomy" id="745776"/>
    <lineage>
        <taxon>Bacteria</taxon>
        <taxon>Thermotogati</taxon>
        <taxon>Deinococcota</taxon>
        <taxon>Deinococci</taxon>
        <taxon>Deinococcales</taxon>
        <taxon>Deinococcaceae</taxon>
        <taxon>Deinococcus</taxon>
    </lineage>
</organism>
<keyword evidence="2" id="KW-1185">Reference proteome</keyword>
<keyword evidence="1" id="KW-0614">Plasmid</keyword>
<dbReference type="EMBL" id="CP002193">
    <property type="protein sequence ID" value="AFD27611.1"/>
    <property type="molecule type" value="Genomic_DNA"/>
</dbReference>
<accession>H8H264</accession>
<dbReference type="HOGENOM" id="CLU_3436729_0_0_0"/>
<dbReference type="KEGG" id="dgo:DGo_PB0342"/>
<name>H8H264_DEIGI</name>
<reference evidence="1 2" key="1">
    <citation type="journal article" date="2012" name="PLoS ONE">
        <title>Genome sequence and transcriptome analysis of the radioresistant bacterium Deinococcus gobiensis: insights into the extreme environmental adaptations.</title>
        <authorList>
            <person name="Yuan M."/>
            <person name="Chen M."/>
            <person name="Zhang W."/>
            <person name="Lu W."/>
            <person name="Wang J."/>
            <person name="Yang M."/>
            <person name="Zhao P."/>
            <person name="Tang R."/>
            <person name="Li X."/>
            <person name="Hao Y."/>
            <person name="Zhou Z."/>
            <person name="Zhan Y."/>
            <person name="Yu H."/>
            <person name="Teng C."/>
            <person name="Yan Y."/>
            <person name="Ping S."/>
            <person name="Wang Y."/>
            <person name="Lin M."/>
        </authorList>
    </citation>
    <scope>NUCLEOTIDE SEQUENCE [LARGE SCALE GENOMIC DNA]</scope>
    <source>
        <strain evidence="2">DSM 21396 / JCM 16679 / CGMCC 1.7299 / I-0</strain>
        <plasmid evidence="1">P2</plasmid>
    </source>
</reference>
<evidence type="ECO:0000313" key="1">
    <source>
        <dbReference type="EMBL" id="AFD27611.1"/>
    </source>
</evidence>
<sequence length="12" mass="1293">MVGNAPEMTSRT</sequence>
<proteinExistence type="predicted"/>
<evidence type="ECO:0000313" key="2">
    <source>
        <dbReference type="Proteomes" id="UP000007575"/>
    </source>
</evidence>